<keyword evidence="3" id="KW-0378">Hydrolase</keyword>
<feature type="domain" description="SGNH hydrolase-type esterase" evidence="2">
    <location>
        <begin position="161"/>
        <end position="330"/>
    </location>
</feature>
<sequence>MNRLVMIVSLSVLALGMLLILAFGVSSRMSKERFLAPDDASWLYTNGPWTASVDPSLGKVMVGMLTGSRAKIETNSGHATLKQRGSGGEIQISIDGKLAVTHAVPKDQSWHYLPIYANLTGWHKIEVAFSASNHEIGGIYIDRRADVRKPIEQKKKIVVTGASYAEGCCLDNKGFVSFSSLVGDKLDMESLNTGIGRTDVNVGGEQSGLRRVQSDVIAYKPDYVLAVYGINAMRDINSGASSHREYQADYEAYLKSITDALPNAHVFASGIISVRGMTDETLDPFNQDIKNACSLVEHCTFIDLSGKWNDDNYAKYLSRDGIHPSEEGYRFLADEYSRAIALVMKKQQSR</sequence>
<dbReference type="InterPro" id="IPR051532">
    <property type="entry name" value="Ester_Hydrolysis_Enzymes"/>
</dbReference>
<dbReference type="PANTHER" id="PTHR30383:SF28">
    <property type="entry name" value="LIPASE_ACYLHYDROLASE"/>
    <property type="match status" value="1"/>
</dbReference>
<keyword evidence="1" id="KW-0472">Membrane</keyword>
<keyword evidence="1" id="KW-1133">Transmembrane helix</keyword>
<dbReference type="Gene3D" id="3.40.50.1110">
    <property type="entry name" value="SGNH hydrolase"/>
    <property type="match status" value="1"/>
</dbReference>
<comment type="caution">
    <text evidence="3">The sequence shown here is derived from an EMBL/GenBank/DDBJ whole genome shotgun (WGS) entry which is preliminary data.</text>
</comment>
<organism evidence="3 4">
    <name type="scientific">Cohnella pontilimi</name>
    <dbReference type="NCBI Taxonomy" id="2564100"/>
    <lineage>
        <taxon>Bacteria</taxon>
        <taxon>Bacillati</taxon>
        <taxon>Bacillota</taxon>
        <taxon>Bacilli</taxon>
        <taxon>Bacillales</taxon>
        <taxon>Paenibacillaceae</taxon>
        <taxon>Cohnella</taxon>
    </lineage>
</organism>
<dbReference type="InterPro" id="IPR036514">
    <property type="entry name" value="SGNH_hydro_sf"/>
</dbReference>
<gene>
    <name evidence="3" type="ORF">E5161_06925</name>
</gene>
<evidence type="ECO:0000313" key="3">
    <source>
        <dbReference type="EMBL" id="TJY42582.1"/>
    </source>
</evidence>
<dbReference type="Pfam" id="PF13472">
    <property type="entry name" value="Lipase_GDSL_2"/>
    <property type="match status" value="1"/>
</dbReference>
<keyword evidence="1" id="KW-0812">Transmembrane</keyword>
<dbReference type="PANTHER" id="PTHR30383">
    <property type="entry name" value="THIOESTERASE 1/PROTEASE 1/LYSOPHOSPHOLIPASE L1"/>
    <property type="match status" value="1"/>
</dbReference>
<evidence type="ECO:0000313" key="4">
    <source>
        <dbReference type="Proteomes" id="UP000309673"/>
    </source>
</evidence>
<dbReference type="EMBL" id="SUPK01000003">
    <property type="protein sequence ID" value="TJY42582.1"/>
    <property type="molecule type" value="Genomic_DNA"/>
</dbReference>
<evidence type="ECO:0000256" key="1">
    <source>
        <dbReference type="SAM" id="Phobius"/>
    </source>
</evidence>
<name>A0A4U0FGS9_9BACL</name>
<reference evidence="3 4" key="1">
    <citation type="submission" date="2019-04" db="EMBL/GenBank/DDBJ databases">
        <title>Cohnella sp. nov., isolated from soil.</title>
        <authorList>
            <person name="Kim W."/>
        </authorList>
    </citation>
    <scope>NUCLEOTIDE SEQUENCE [LARGE SCALE GENOMIC DNA]</scope>
    <source>
        <strain evidence="3 4">CAU 1483</strain>
    </source>
</reference>
<dbReference type="OrthoDB" id="2513075at2"/>
<dbReference type="RefSeq" id="WP_136777001.1">
    <property type="nucleotide sequence ID" value="NZ_SUPK01000003.1"/>
</dbReference>
<proteinExistence type="predicted"/>
<dbReference type="AlphaFoldDB" id="A0A4U0FGS9"/>
<dbReference type="CDD" id="cd00229">
    <property type="entry name" value="SGNH_hydrolase"/>
    <property type="match status" value="1"/>
</dbReference>
<accession>A0A4U0FGS9</accession>
<keyword evidence="4" id="KW-1185">Reference proteome</keyword>
<dbReference type="Proteomes" id="UP000309673">
    <property type="component" value="Unassembled WGS sequence"/>
</dbReference>
<protein>
    <submittedName>
        <fullName evidence="3">SGNH/GDSL hydrolase family protein</fullName>
    </submittedName>
</protein>
<dbReference type="SUPFAM" id="SSF52266">
    <property type="entry name" value="SGNH hydrolase"/>
    <property type="match status" value="1"/>
</dbReference>
<dbReference type="InterPro" id="IPR013830">
    <property type="entry name" value="SGNH_hydro"/>
</dbReference>
<dbReference type="GO" id="GO:0004622">
    <property type="term" value="F:phosphatidylcholine lysophospholipase activity"/>
    <property type="evidence" value="ECO:0007669"/>
    <property type="project" value="TreeGrafter"/>
</dbReference>
<evidence type="ECO:0000259" key="2">
    <source>
        <dbReference type="Pfam" id="PF13472"/>
    </source>
</evidence>
<feature type="transmembrane region" description="Helical" evidence="1">
    <location>
        <begin position="6"/>
        <end position="25"/>
    </location>
</feature>